<sequence length="45" mass="4618">MVIALKGLAVLLTMTGIGGGLWLWKDYGAVIALIDGAAGWCMPGL</sequence>
<keyword evidence="1" id="KW-0812">Transmembrane</keyword>
<protein>
    <recommendedName>
        <fullName evidence="4">DUF2892 domain-containing protein</fullName>
    </recommendedName>
</protein>
<dbReference type="EMBL" id="JBHUIP010000003">
    <property type="protein sequence ID" value="MFD2261703.1"/>
    <property type="molecule type" value="Genomic_DNA"/>
</dbReference>
<evidence type="ECO:0000313" key="3">
    <source>
        <dbReference type="Proteomes" id="UP001597295"/>
    </source>
</evidence>
<comment type="caution">
    <text evidence="2">The sequence shown here is derived from an EMBL/GenBank/DDBJ whole genome shotgun (WGS) entry which is preliminary data.</text>
</comment>
<keyword evidence="3" id="KW-1185">Reference proteome</keyword>
<organism evidence="2 3">
    <name type="scientific">Lacibacterium aquatile</name>
    <dbReference type="NCBI Taxonomy" id="1168082"/>
    <lineage>
        <taxon>Bacteria</taxon>
        <taxon>Pseudomonadati</taxon>
        <taxon>Pseudomonadota</taxon>
        <taxon>Alphaproteobacteria</taxon>
        <taxon>Rhodospirillales</taxon>
        <taxon>Rhodospirillaceae</taxon>
    </lineage>
</organism>
<evidence type="ECO:0000256" key="1">
    <source>
        <dbReference type="SAM" id="Phobius"/>
    </source>
</evidence>
<gene>
    <name evidence="2" type="ORF">ACFSM5_02310</name>
</gene>
<keyword evidence="1" id="KW-1133">Transmembrane helix</keyword>
<keyword evidence="1" id="KW-0472">Membrane</keyword>
<name>A0ABW5DKP5_9PROT</name>
<reference evidence="3" key="1">
    <citation type="journal article" date="2019" name="Int. J. Syst. Evol. Microbiol.">
        <title>The Global Catalogue of Microorganisms (GCM) 10K type strain sequencing project: providing services to taxonomists for standard genome sequencing and annotation.</title>
        <authorList>
            <consortium name="The Broad Institute Genomics Platform"/>
            <consortium name="The Broad Institute Genome Sequencing Center for Infectious Disease"/>
            <person name="Wu L."/>
            <person name="Ma J."/>
        </authorList>
    </citation>
    <scope>NUCLEOTIDE SEQUENCE [LARGE SCALE GENOMIC DNA]</scope>
    <source>
        <strain evidence="3">CGMCC 1.19062</strain>
    </source>
</reference>
<evidence type="ECO:0008006" key="4">
    <source>
        <dbReference type="Google" id="ProtNLM"/>
    </source>
</evidence>
<dbReference type="RefSeq" id="WP_379874619.1">
    <property type="nucleotide sequence ID" value="NZ_JBHUIP010000003.1"/>
</dbReference>
<dbReference type="Proteomes" id="UP001597295">
    <property type="component" value="Unassembled WGS sequence"/>
</dbReference>
<proteinExistence type="predicted"/>
<feature type="transmembrane region" description="Helical" evidence="1">
    <location>
        <begin position="7"/>
        <end position="24"/>
    </location>
</feature>
<accession>A0ABW5DKP5</accession>
<evidence type="ECO:0000313" key="2">
    <source>
        <dbReference type="EMBL" id="MFD2261703.1"/>
    </source>
</evidence>